<comment type="similarity">
    <text evidence="4">Belongs to the glycosyltransferase 2 family.</text>
</comment>
<evidence type="ECO:0000256" key="12">
    <source>
        <dbReference type="ARBA" id="ARBA00031017"/>
    </source>
</evidence>
<proteinExistence type="inferred from homology"/>
<evidence type="ECO:0000256" key="4">
    <source>
        <dbReference type="ARBA" id="ARBA00006739"/>
    </source>
</evidence>
<evidence type="ECO:0000256" key="2">
    <source>
        <dbReference type="ARBA" id="ARBA00004760"/>
    </source>
</evidence>
<evidence type="ECO:0000256" key="15">
    <source>
        <dbReference type="SAM" id="MobiDB-lite"/>
    </source>
</evidence>
<name>A0A316VZ11_9BASI</name>
<accession>A0A316VZ11</accession>
<evidence type="ECO:0000256" key="6">
    <source>
        <dbReference type="ARBA" id="ARBA00019988"/>
    </source>
</evidence>
<keyword evidence="10 16" id="KW-1133">Transmembrane helix</keyword>
<comment type="pathway">
    <text evidence="2">Lipid metabolism; sphingolipid metabolism.</text>
</comment>
<dbReference type="InParanoid" id="A0A316VZ11"/>
<dbReference type="InterPro" id="IPR025993">
    <property type="entry name" value="Ceramide_glucosylTrfase"/>
</dbReference>
<evidence type="ECO:0000256" key="11">
    <source>
        <dbReference type="ARBA" id="ARBA00023136"/>
    </source>
</evidence>
<evidence type="ECO:0000256" key="14">
    <source>
        <dbReference type="ARBA" id="ARBA00032575"/>
    </source>
</evidence>
<dbReference type="InterPro" id="IPR029044">
    <property type="entry name" value="Nucleotide-diphossugar_trans"/>
</dbReference>
<dbReference type="OrthoDB" id="1483400at2759"/>
<dbReference type="GO" id="GO:0008120">
    <property type="term" value="F:ceramide glucosyltransferase activity"/>
    <property type="evidence" value="ECO:0007669"/>
    <property type="project" value="UniProtKB-EC"/>
</dbReference>
<dbReference type="EMBL" id="KZ819383">
    <property type="protein sequence ID" value="PWN42138.1"/>
    <property type="molecule type" value="Genomic_DNA"/>
</dbReference>
<dbReference type="RefSeq" id="XP_025369298.1">
    <property type="nucleotide sequence ID" value="XM_025514050.1"/>
</dbReference>
<evidence type="ECO:0000256" key="5">
    <source>
        <dbReference type="ARBA" id="ARBA00012699"/>
    </source>
</evidence>
<gene>
    <name evidence="17" type="ORF">IE81DRAFT_323786</name>
</gene>
<dbReference type="GeneID" id="37035920"/>
<dbReference type="GO" id="GO:0006679">
    <property type="term" value="P:glucosylceramide biosynthetic process"/>
    <property type="evidence" value="ECO:0007669"/>
    <property type="project" value="TreeGrafter"/>
</dbReference>
<dbReference type="GO" id="GO:0016020">
    <property type="term" value="C:membrane"/>
    <property type="evidence" value="ECO:0007669"/>
    <property type="project" value="UniProtKB-SubCell"/>
</dbReference>
<feature type="transmembrane region" description="Helical" evidence="16">
    <location>
        <begin position="425"/>
        <end position="449"/>
    </location>
</feature>
<keyword evidence="7" id="KW-0328">Glycosyltransferase</keyword>
<keyword evidence="18" id="KW-1185">Reference proteome</keyword>
<dbReference type="PANTHER" id="PTHR12726">
    <property type="entry name" value="CERAMIDE GLUCOSYLTRANSFERASE"/>
    <property type="match status" value="1"/>
</dbReference>
<keyword evidence="8" id="KW-0808">Transferase</keyword>
<evidence type="ECO:0000256" key="16">
    <source>
        <dbReference type="SAM" id="Phobius"/>
    </source>
</evidence>
<evidence type="ECO:0000256" key="10">
    <source>
        <dbReference type="ARBA" id="ARBA00022989"/>
    </source>
</evidence>
<dbReference type="AlphaFoldDB" id="A0A316VZ11"/>
<keyword evidence="11 16" id="KW-0472">Membrane</keyword>
<evidence type="ECO:0000256" key="13">
    <source>
        <dbReference type="ARBA" id="ARBA00031543"/>
    </source>
</evidence>
<dbReference type="Pfam" id="PF13506">
    <property type="entry name" value="Glyco_transf_21"/>
    <property type="match status" value="2"/>
</dbReference>
<evidence type="ECO:0000256" key="9">
    <source>
        <dbReference type="ARBA" id="ARBA00022692"/>
    </source>
</evidence>
<dbReference type="EC" id="2.4.1.80" evidence="5"/>
<evidence type="ECO:0000256" key="3">
    <source>
        <dbReference type="ARBA" id="ARBA00004991"/>
    </source>
</evidence>
<comment type="subcellular location">
    <subcellularLocation>
        <location evidence="1">Membrane</location>
        <topology evidence="1">Multi-pass membrane protein</topology>
    </subcellularLocation>
</comment>
<feature type="compositionally biased region" description="Polar residues" evidence="15">
    <location>
        <begin position="332"/>
        <end position="342"/>
    </location>
</feature>
<dbReference type="PANTHER" id="PTHR12726:SF0">
    <property type="entry name" value="CERAMIDE GLUCOSYLTRANSFERASE"/>
    <property type="match status" value="1"/>
</dbReference>
<keyword evidence="9 16" id="KW-0812">Transmembrane</keyword>
<evidence type="ECO:0000256" key="1">
    <source>
        <dbReference type="ARBA" id="ARBA00004141"/>
    </source>
</evidence>
<feature type="region of interest" description="Disordered" evidence="15">
    <location>
        <begin position="69"/>
        <end position="89"/>
    </location>
</feature>
<feature type="transmembrane region" description="Helical" evidence="16">
    <location>
        <begin position="33"/>
        <end position="53"/>
    </location>
</feature>
<evidence type="ECO:0000313" key="17">
    <source>
        <dbReference type="EMBL" id="PWN42138.1"/>
    </source>
</evidence>
<dbReference type="STRING" id="1522189.A0A316VZ11"/>
<reference evidence="17 18" key="1">
    <citation type="journal article" date="2018" name="Mol. Biol. Evol.">
        <title>Broad Genomic Sampling Reveals a Smut Pathogenic Ancestry of the Fungal Clade Ustilaginomycotina.</title>
        <authorList>
            <person name="Kijpornyongpan T."/>
            <person name="Mondo S.J."/>
            <person name="Barry K."/>
            <person name="Sandor L."/>
            <person name="Lee J."/>
            <person name="Lipzen A."/>
            <person name="Pangilinan J."/>
            <person name="LaButti K."/>
            <person name="Hainaut M."/>
            <person name="Henrissat B."/>
            <person name="Grigoriev I.V."/>
            <person name="Spatafora J.W."/>
            <person name="Aime M.C."/>
        </authorList>
    </citation>
    <scope>NUCLEOTIDE SEQUENCE [LARGE SCALE GENOMIC DNA]</scope>
    <source>
        <strain evidence="17 18">MCA 4658</strain>
    </source>
</reference>
<feature type="region of interest" description="Disordered" evidence="15">
    <location>
        <begin position="332"/>
        <end position="352"/>
    </location>
</feature>
<dbReference type="Proteomes" id="UP000245783">
    <property type="component" value="Unassembled WGS sequence"/>
</dbReference>
<evidence type="ECO:0000256" key="7">
    <source>
        <dbReference type="ARBA" id="ARBA00022676"/>
    </source>
</evidence>
<evidence type="ECO:0000313" key="18">
    <source>
        <dbReference type="Proteomes" id="UP000245783"/>
    </source>
</evidence>
<organism evidence="17 18">
    <name type="scientific">Ceraceosorus guamensis</name>
    <dbReference type="NCBI Taxonomy" id="1522189"/>
    <lineage>
        <taxon>Eukaryota</taxon>
        <taxon>Fungi</taxon>
        <taxon>Dikarya</taxon>
        <taxon>Basidiomycota</taxon>
        <taxon>Ustilaginomycotina</taxon>
        <taxon>Exobasidiomycetes</taxon>
        <taxon>Ceraceosorales</taxon>
        <taxon>Ceraceosoraceae</taxon>
        <taxon>Ceraceosorus</taxon>
    </lineage>
</organism>
<dbReference type="Gene3D" id="3.90.550.10">
    <property type="entry name" value="Spore Coat Polysaccharide Biosynthesis Protein SpsA, Chain A"/>
    <property type="match status" value="1"/>
</dbReference>
<protein>
    <recommendedName>
        <fullName evidence="6">Ceramide glucosyltransferase</fullName>
        <ecNumber evidence="5">2.4.1.80</ecNumber>
    </recommendedName>
    <alternativeName>
        <fullName evidence="13">Glucosylceramide synthase</fullName>
    </alternativeName>
    <alternativeName>
        <fullName evidence="14">UDP-glucose ceramide glucosyltransferase</fullName>
    </alternativeName>
    <alternativeName>
        <fullName evidence="12">UDP-glucose:N-acylsphingosine D-glucosyltransferase</fullName>
    </alternativeName>
</protein>
<evidence type="ECO:0000256" key="8">
    <source>
        <dbReference type="ARBA" id="ARBA00022679"/>
    </source>
</evidence>
<sequence>MSLLSPIHERLVSRSPALVQDTATATGWTLLDYVAAAGLGWYVVIWSISILGLRIAKRLYTPPIPTSPLSSLRAGQRTPSSGVESATPAAPGVSILRPLAGLDHNLWSNLASSFEQRYPKDSFEIILSVKDEQDQALEVARDVVARYPQVQSRIVIGDEEAGVNPKINNLVIPYSLARFDIIWVLDSQCCLSTTALGRAVDALTHSTPPVPSPRFLRRLSIFGGSAYARTSGSNAKVGLVHHVPLATSASNNWGSQVEQAFLSTNHAKMYLALNALAIDSCVMGKSNLYRKSDLQRVQDEFFGVDEGGTGGESGAIGSSAFEADAVRHAASSLGSSTANNDSGPAGSQEMGLNASVSKTTSRALARFSIFLAEDNMLALSLWRPPLSLHHVVSPGDAVCTSVGGMNSLWTYASRRMRWIRVRKRMVLAATIVEPFTESIVAGLVALFSLRRLLRASSHLSADRTEENHLNATNVWSVVFFLTHELAWHTIDAAVMKSLRRGESLPPDQMPRFRIAWIIRECLALPIWIWAMCGSTVTWRDQRFRILPNGRAAHAAASPTPFSFAASWLGLPRRSKKNYSRLDND</sequence>
<dbReference type="SUPFAM" id="SSF53448">
    <property type="entry name" value="Nucleotide-diphospho-sugar transferases"/>
    <property type="match status" value="1"/>
</dbReference>
<dbReference type="UniPathway" id="UPA00222"/>
<comment type="pathway">
    <text evidence="3">Sphingolipid metabolism.</text>
</comment>